<name>A0AAN8FIV5_TRICO</name>
<accession>A0AAN8FIV5</accession>
<reference evidence="1 2" key="1">
    <citation type="submission" date="2019-10" db="EMBL/GenBank/DDBJ databases">
        <title>Assembly and Annotation for the nematode Trichostrongylus colubriformis.</title>
        <authorList>
            <person name="Martin J."/>
        </authorList>
    </citation>
    <scope>NUCLEOTIDE SEQUENCE [LARGE SCALE GENOMIC DNA]</scope>
    <source>
        <strain evidence="1">G859</strain>
        <tissue evidence="1">Whole worm</tissue>
    </source>
</reference>
<evidence type="ECO:0000313" key="2">
    <source>
        <dbReference type="Proteomes" id="UP001331761"/>
    </source>
</evidence>
<proteinExistence type="predicted"/>
<dbReference type="Proteomes" id="UP001331761">
    <property type="component" value="Unassembled WGS sequence"/>
</dbReference>
<protein>
    <submittedName>
        <fullName evidence="1">Uncharacterized protein</fullName>
    </submittedName>
</protein>
<dbReference type="EMBL" id="WIXE01010306">
    <property type="protein sequence ID" value="KAK5977675.1"/>
    <property type="molecule type" value="Genomic_DNA"/>
</dbReference>
<comment type="caution">
    <text evidence="1">The sequence shown here is derived from an EMBL/GenBank/DDBJ whole genome shotgun (WGS) entry which is preliminary data.</text>
</comment>
<organism evidence="1 2">
    <name type="scientific">Trichostrongylus colubriformis</name>
    <name type="common">Black scour worm</name>
    <dbReference type="NCBI Taxonomy" id="6319"/>
    <lineage>
        <taxon>Eukaryota</taxon>
        <taxon>Metazoa</taxon>
        <taxon>Ecdysozoa</taxon>
        <taxon>Nematoda</taxon>
        <taxon>Chromadorea</taxon>
        <taxon>Rhabditida</taxon>
        <taxon>Rhabditina</taxon>
        <taxon>Rhabditomorpha</taxon>
        <taxon>Strongyloidea</taxon>
        <taxon>Trichostrongylidae</taxon>
        <taxon>Trichostrongylus</taxon>
    </lineage>
</organism>
<sequence length="70" mass="7943">MACIIAAICCESDPGVTRTGPPVNQKKWNLENVKYGSRQMIRHLLAYRSCNKSRSNSQDKQRKSTAIFLE</sequence>
<dbReference type="AlphaFoldDB" id="A0AAN8FIV5"/>
<gene>
    <name evidence="1" type="ORF">GCK32_008310</name>
</gene>
<evidence type="ECO:0000313" key="1">
    <source>
        <dbReference type="EMBL" id="KAK5977675.1"/>
    </source>
</evidence>
<keyword evidence="2" id="KW-1185">Reference proteome</keyword>